<dbReference type="RefSeq" id="WP_377211670.1">
    <property type="nucleotide sequence ID" value="NZ_JBHTJV010000003.1"/>
</dbReference>
<evidence type="ECO:0000313" key="3">
    <source>
        <dbReference type="Proteomes" id="UP001597101"/>
    </source>
</evidence>
<dbReference type="NCBIfam" id="TIGR02427">
    <property type="entry name" value="protocat_pcaD"/>
    <property type="match status" value="1"/>
</dbReference>
<accession>A0ABW3FGC1</accession>
<keyword evidence="3" id="KW-1185">Reference proteome</keyword>
<comment type="caution">
    <text evidence="2">The sequence shown here is derived from an EMBL/GenBank/DDBJ whole genome shotgun (WGS) entry which is preliminary data.</text>
</comment>
<dbReference type="GO" id="GO:0047570">
    <property type="term" value="F:3-oxoadipate enol-lactonase activity"/>
    <property type="evidence" value="ECO:0007669"/>
    <property type="project" value="UniProtKB-EC"/>
</dbReference>
<dbReference type="SUPFAM" id="SSF53474">
    <property type="entry name" value="alpha/beta-Hydrolases"/>
    <property type="match status" value="1"/>
</dbReference>
<dbReference type="Proteomes" id="UP001597101">
    <property type="component" value="Unassembled WGS sequence"/>
</dbReference>
<dbReference type="InterPro" id="IPR029058">
    <property type="entry name" value="AB_hydrolase_fold"/>
</dbReference>
<reference evidence="3" key="1">
    <citation type="journal article" date="2019" name="Int. J. Syst. Evol. Microbiol.">
        <title>The Global Catalogue of Microorganisms (GCM) 10K type strain sequencing project: providing services to taxonomists for standard genome sequencing and annotation.</title>
        <authorList>
            <consortium name="The Broad Institute Genomics Platform"/>
            <consortium name="The Broad Institute Genome Sequencing Center for Infectious Disease"/>
            <person name="Wu L."/>
            <person name="Ma J."/>
        </authorList>
    </citation>
    <scope>NUCLEOTIDE SEQUENCE [LARGE SCALE GENOMIC DNA]</scope>
    <source>
        <strain evidence="3">CCUG 60023</strain>
    </source>
</reference>
<dbReference type="Gene3D" id="3.40.50.1820">
    <property type="entry name" value="alpha/beta hydrolase"/>
    <property type="match status" value="1"/>
</dbReference>
<feature type="domain" description="AB hydrolase-1" evidence="1">
    <location>
        <begin position="36"/>
        <end position="251"/>
    </location>
</feature>
<dbReference type="InterPro" id="IPR026968">
    <property type="entry name" value="PcaD/CatD"/>
</dbReference>
<dbReference type="EMBL" id="JBHTJV010000003">
    <property type="protein sequence ID" value="MFD0915824.1"/>
    <property type="molecule type" value="Genomic_DNA"/>
</dbReference>
<keyword evidence="2" id="KW-0378">Hydrolase</keyword>
<organism evidence="2 3">
    <name type="scientific">Pseudahrensia aquimaris</name>
    <dbReference type="NCBI Taxonomy" id="744461"/>
    <lineage>
        <taxon>Bacteria</taxon>
        <taxon>Pseudomonadati</taxon>
        <taxon>Pseudomonadota</taxon>
        <taxon>Alphaproteobacteria</taxon>
        <taxon>Hyphomicrobiales</taxon>
        <taxon>Ahrensiaceae</taxon>
        <taxon>Pseudahrensia</taxon>
    </lineage>
</organism>
<proteinExistence type="predicted"/>
<name>A0ABW3FGC1_9HYPH</name>
<evidence type="ECO:0000313" key="2">
    <source>
        <dbReference type="EMBL" id="MFD0915824.1"/>
    </source>
</evidence>
<gene>
    <name evidence="2" type="primary">pcaD</name>
    <name evidence="2" type="ORF">ACFQ14_05340</name>
</gene>
<dbReference type="EC" id="3.1.1.24" evidence="2"/>
<dbReference type="InterPro" id="IPR000073">
    <property type="entry name" value="AB_hydrolase_1"/>
</dbReference>
<protein>
    <submittedName>
        <fullName evidence="2">3-oxoadipate enol-lactonase</fullName>
        <ecNumber evidence="2">3.1.1.24</ecNumber>
    </submittedName>
</protein>
<evidence type="ECO:0000259" key="1">
    <source>
        <dbReference type="Pfam" id="PF12697"/>
    </source>
</evidence>
<sequence length="263" mass="28521">MQFSTINGVSIHHQVIAGPDEKPTIVFSNSLGTDFRIWRDVIIRLVGEASVIMYDKRGHGLSGTGPGNSSIEDHAADLAGLLDHLGVNDAVICGLSVGGLIAQMLYRERPDLVKALILCDTAAKIGTDEIWNERIESIRAGGMASATQGVMERWFTKPFLGTEEIKGYATMFERQPLEGYLETAAAIRDCDLRADALEIKVPTICIVGDDDRATTPELVAGTAKLIPDCRYEIIKGAGHLPCVEQPEMLVEIINAFLKDASVI</sequence>
<dbReference type="InterPro" id="IPR050266">
    <property type="entry name" value="AB_hydrolase_sf"/>
</dbReference>
<dbReference type="PANTHER" id="PTHR43798">
    <property type="entry name" value="MONOACYLGLYCEROL LIPASE"/>
    <property type="match status" value="1"/>
</dbReference>
<dbReference type="Pfam" id="PF12697">
    <property type="entry name" value="Abhydrolase_6"/>
    <property type="match status" value="1"/>
</dbReference>